<evidence type="ECO:0000313" key="2">
    <source>
        <dbReference type="EMBL" id="QEJ98010.1"/>
    </source>
</evidence>
<feature type="chain" id="PRO_5042254128" description="Lipoprotein" evidence="1">
    <location>
        <begin position="21"/>
        <end position="376"/>
    </location>
</feature>
<reference evidence="2 3" key="1">
    <citation type="submission" date="2019-08" db="EMBL/GenBank/DDBJ databases">
        <authorList>
            <person name="Kuhnert P."/>
        </authorList>
    </citation>
    <scope>NUCLEOTIDE SEQUENCE [LARGE SCALE GENOMIC DNA]</scope>
    <source>
        <strain evidence="2 3">B36.5</strain>
    </source>
</reference>
<keyword evidence="1" id="KW-0732">Signal</keyword>
<name>A0AAE6M7M4_TREPH</name>
<evidence type="ECO:0008006" key="4">
    <source>
        <dbReference type="Google" id="ProtNLM"/>
    </source>
</evidence>
<feature type="signal peptide" evidence="1">
    <location>
        <begin position="1"/>
        <end position="20"/>
    </location>
</feature>
<dbReference type="RefSeq" id="WP_148878878.1">
    <property type="nucleotide sequence ID" value="NZ_CP042813.1"/>
</dbReference>
<dbReference type="AlphaFoldDB" id="A0AAE6M7M4"/>
<sequence length="376" mass="41674">MYVSSFLFISMLYFFFPACASEGKPAPSQSAQDVKIQIPKENTKKEEKIADTAEFVFGNAEIQKELHKVIKNNDLNKAFAIIAKVAAEEKDQNLADKKMRDGLQSIYSFLEKIRMEAVVDKNDGAKPFCLQVSVGADDKKLPLANVEVVVEYPFYTAETLVGEISFILTTDAEGKIFFTLPPNKNESKALVYIKTPIITNEENIIPKNLFYSLAYADAAAPQHGNATTKKRISSIICILDYNKNGTAITYDNLTSTRLLGGLMKRRFTGVGIDTQGNIGKVPDSEVIAAARKKFGGGVRRFMFGLTRVEKLEKGEDGLWLCTLSGKLSVWDFSTEKFTHHFTATYTTKGKTEAQAYSLARTNMGDVVLAEVLNYGL</sequence>
<proteinExistence type="predicted"/>
<dbReference type="GeneID" id="57752876"/>
<protein>
    <recommendedName>
        <fullName evidence="4">Lipoprotein</fullName>
    </recommendedName>
</protein>
<dbReference type="EMBL" id="CP042817">
    <property type="protein sequence ID" value="QEJ98010.1"/>
    <property type="molecule type" value="Genomic_DNA"/>
</dbReference>
<evidence type="ECO:0000313" key="3">
    <source>
        <dbReference type="Proteomes" id="UP000323594"/>
    </source>
</evidence>
<accession>A0AAE6M7M4</accession>
<organism evidence="2 3">
    <name type="scientific">Treponema phagedenis</name>
    <dbReference type="NCBI Taxonomy" id="162"/>
    <lineage>
        <taxon>Bacteria</taxon>
        <taxon>Pseudomonadati</taxon>
        <taxon>Spirochaetota</taxon>
        <taxon>Spirochaetia</taxon>
        <taxon>Spirochaetales</taxon>
        <taxon>Treponemataceae</taxon>
        <taxon>Treponema</taxon>
    </lineage>
</organism>
<evidence type="ECO:0000256" key="1">
    <source>
        <dbReference type="SAM" id="SignalP"/>
    </source>
</evidence>
<gene>
    <name evidence="2" type="ORF">FUT82_08365</name>
</gene>
<dbReference type="Proteomes" id="UP000323594">
    <property type="component" value="Chromosome"/>
</dbReference>